<dbReference type="CDD" id="cd06261">
    <property type="entry name" value="TM_PBP2"/>
    <property type="match status" value="1"/>
</dbReference>
<feature type="transmembrane region" description="Helical" evidence="7">
    <location>
        <begin position="120"/>
        <end position="140"/>
    </location>
</feature>
<keyword evidence="5 7" id="KW-1133">Transmembrane helix</keyword>
<accession>A0ABT0JXC8</accession>
<dbReference type="RefSeq" id="WP_248824510.1">
    <property type="nucleotide sequence ID" value="NZ_JALKFT010000008.1"/>
</dbReference>
<keyword evidence="3" id="KW-1003">Cell membrane</keyword>
<organism evidence="10 11">
    <name type="scientific">Frankia umida</name>
    <dbReference type="NCBI Taxonomy" id="573489"/>
    <lineage>
        <taxon>Bacteria</taxon>
        <taxon>Bacillati</taxon>
        <taxon>Actinomycetota</taxon>
        <taxon>Actinomycetes</taxon>
        <taxon>Frankiales</taxon>
        <taxon>Frankiaceae</taxon>
        <taxon>Frankia</taxon>
    </lineage>
</organism>
<evidence type="ECO:0000256" key="8">
    <source>
        <dbReference type="SAM" id="MobiDB-lite"/>
    </source>
</evidence>
<keyword evidence="11" id="KW-1185">Reference proteome</keyword>
<reference evidence="10 11" key="1">
    <citation type="submission" date="2022-04" db="EMBL/GenBank/DDBJ databases">
        <title>Genome diversity in the genus Frankia.</title>
        <authorList>
            <person name="Carlos-Shanley C."/>
            <person name="Hahn D."/>
        </authorList>
    </citation>
    <scope>NUCLEOTIDE SEQUENCE [LARGE SCALE GENOMIC DNA]</scope>
    <source>
        <strain evidence="10 11">Ag45/Mut15</strain>
    </source>
</reference>
<feature type="transmembrane region" description="Helical" evidence="7">
    <location>
        <begin position="63"/>
        <end position="81"/>
    </location>
</feature>
<comment type="subcellular location">
    <subcellularLocation>
        <location evidence="1 7">Cell membrane</location>
        <topology evidence="1 7">Multi-pass membrane protein</topology>
    </subcellularLocation>
</comment>
<evidence type="ECO:0000256" key="5">
    <source>
        <dbReference type="ARBA" id="ARBA00022989"/>
    </source>
</evidence>
<evidence type="ECO:0000256" key="7">
    <source>
        <dbReference type="RuleBase" id="RU363032"/>
    </source>
</evidence>
<feature type="transmembrane region" description="Helical" evidence="7">
    <location>
        <begin position="216"/>
        <end position="233"/>
    </location>
</feature>
<feature type="domain" description="ABC transmembrane type-1" evidence="9">
    <location>
        <begin position="110"/>
        <end position="293"/>
    </location>
</feature>
<feature type="transmembrane region" description="Helical" evidence="7">
    <location>
        <begin position="147"/>
        <end position="168"/>
    </location>
</feature>
<feature type="region of interest" description="Disordered" evidence="8">
    <location>
        <begin position="1"/>
        <end position="28"/>
    </location>
</feature>
<protein>
    <submittedName>
        <fullName evidence="10">ABC transporter permease</fullName>
    </submittedName>
</protein>
<feature type="region of interest" description="Disordered" evidence="8">
    <location>
        <begin position="313"/>
        <end position="365"/>
    </location>
</feature>
<feature type="compositionally biased region" description="Gly residues" evidence="8">
    <location>
        <begin position="347"/>
        <end position="365"/>
    </location>
</feature>
<evidence type="ECO:0000256" key="4">
    <source>
        <dbReference type="ARBA" id="ARBA00022692"/>
    </source>
</evidence>
<dbReference type="InterPro" id="IPR035906">
    <property type="entry name" value="MetI-like_sf"/>
</dbReference>
<feature type="transmembrane region" description="Helical" evidence="7">
    <location>
        <begin position="174"/>
        <end position="195"/>
    </location>
</feature>
<dbReference type="PANTHER" id="PTHR30151">
    <property type="entry name" value="ALKANE SULFONATE ABC TRANSPORTER-RELATED, MEMBRANE SUBUNIT"/>
    <property type="match status" value="1"/>
</dbReference>
<evidence type="ECO:0000256" key="6">
    <source>
        <dbReference type="ARBA" id="ARBA00023136"/>
    </source>
</evidence>
<evidence type="ECO:0000256" key="3">
    <source>
        <dbReference type="ARBA" id="ARBA00022475"/>
    </source>
</evidence>
<dbReference type="Proteomes" id="UP001201873">
    <property type="component" value="Unassembled WGS sequence"/>
</dbReference>
<dbReference type="Gene3D" id="1.10.3720.10">
    <property type="entry name" value="MetI-like"/>
    <property type="match status" value="1"/>
</dbReference>
<proteinExistence type="inferred from homology"/>
<dbReference type="InterPro" id="IPR000515">
    <property type="entry name" value="MetI-like"/>
</dbReference>
<evidence type="ECO:0000313" key="10">
    <source>
        <dbReference type="EMBL" id="MCK9876193.1"/>
    </source>
</evidence>
<evidence type="ECO:0000313" key="11">
    <source>
        <dbReference type="Proteomes" id="UP001201873"/>
    </source>
</evidence>
<evidence type="ECO:0000259" key="9">
    <source>
        <dbReference type="PROSITE" id="PS50928"/>
    </source>
</evidence>
<keyword evidence="2 7" id="KW-0813">Transport</keyword>
<feature type="compositionally biased region" description="Low complexity" evidence="8">
    <location>
        <begin position="325"/>
        <end position="342"/>
    </location>
</feature>
<dbReference type="Pfam" id="PF00528">
    <property type="entry name" value="BPD_transp_1"/>
    <property type="match status" value="1"/>
</dbReference>
<name>A0ABT0JXC8_9ACTN</name>
<evidence type="ECO:0000256" key="2">
    <source>
        <dbReference type="ARBA" id="ARBA00022448"/>
    </source>
</evidence>
<feature type="transmembrane region" description="Helical" evidence="7">
    <location>
        <begin position="272"/>
        <end position="293"/>
    </location>
</feature>
<keyword evidence="6 7" id="KW-0472">Membrane</keyword>
<dbReference type="EMBL" id="JALKFT010000008">
    <property type="protein sequence ID" value="MCK9876193.1"/>
    <property type="molecule type" value="Genomic_DNA"/>
</dbReference>
<sequence length="365" mass="37721">MATDIGINRSSLTKGDTSAPGDTRTAADDLDPGVLAGLDALDIPTAQSRPLAGRAWAAAWPKIGALVVFLLVWQLVVWSGWKPTYVLPGPVSALREFGSRLGTGHFWDALVRTIVRALKGYALAVVIGGVVGLAVARFTILRTAIGSFITSLQTMPSVVWFPLAILLFQLSESAILFVVILGAAPSIANGVIYGVDYVPPLLVRVGRSMGARGFSLYRYVVAPAALPSVLAGLKQGWAFAWRSLMAGELLVIVPGHPSIGADLQNSRDLTDAVGVMASMITIFFIGVLVDAAFNAADRQLRARRGLVAEGNSAVRAAQRGRSRNTADTAAPGSAEATAAGYPPAGPGAIGHDGGGANGGGDAGQS</sequence>
<evidence type="ECO:0000256" key="1">
    <source>
        <dbReference type="ARBA" id="ARBA00004651"/>
    </source>
</evidence>
<comment type="caution">
    <text evidence="10">The sequence shown here is derived from an EMBL/GenBank/DDBJ whole genome shotgun (WGS) entry which is preliminary data.</text>
</comment>
<gene>
    <name evidence="10" type="ORF">MXD59_10465</name>
</gene>
<dbReference type="PANTHER" id="PTHR30151:SF40">
    <property type="entry name" value="TRANSPORT SYSTEM INTEGRAL MEMBRANE PROTEIN"/>
    <property type="match status" value="1"/>
</dbReference>
<keyword evidence="4 7" id="KW-0812">Transmembrane</keyword>
<dbReference type="PROSITE" id="PS50928">
    <property type="entry name" value="ABC_TM1"/>
    <property type="match status" value="1"/>
</dbReference>
<dbReference type="SUPFAM" id="SSF161098">
    <property type="entry name" value="MetI-like"/>
    <property type="match status" value="1"/>
</dbReference>
<comment type="similarity">
    <text evidence="7">Belongs to the binding-protein-dependent transport system permease family.</text>
</comment>